<accession>A0A8F5MJP5</accession>
<evidence type="ECO:0000256" key="1">
    <source>
        <dbReference type="SAM" id="MobiDB-lite"/>
    </source>
</evidence>
<proteinExistence type="predicted"/>
<evidence type="ECO:0000313" key="2">
    <source>
        <dbReference type="EMBL" id="QXN75540.1"/>
    </source>
</evidence>
<name>A0A8F5MJP5_9VIRU</name>
<sequence length="287" mass="32824">MPFRRSYARSSRYRRRSTRRIPRRTTRRVISRRRPMRNRYRSRRTLLNITSKKKQDNMQPFYTTDGGTTGGTAILSIAGNVGGQYIWCATARDRVNSADPTASATRESDLVFMRGLKEKIFISTTTPTSWRWRRICFAVKGTPFGFATGLQTSTGWARMLWNRAGTGDAATMNALVFKGVQNVDWNDAFTAKVDTQRVTLYYDKTRVLSSGNQQGKFFQDSRWYPMNKNLLYNNDENGEGELDATFSVFSKPGMGDYYVMDLFDAAAGASGDTLQFRPEASLYWHEK</sequence>
<organism evidence="2">
    <name type="scientific">Genomoviridae sp</name>
    <dbReference type="NCBI Taxonomy" id="2202565"/>
    <lineage>
        <taxon>Viruses</taxon>
        <taxon>Monodnaviria</taxon>
        <taxon>Shotokuvirae</taxon>
        <taxon>Cressdnaviricota</taxon>
        <taxon>Repensiviricetes</taxon>
        <taxon>Geplafuvirales</taxon>
        <taxon>Genomoviridae</taxon>
    </lineage>
</organism>
<feature type="region of interest" description="Disordered" evidence="1">
    <location>
        <begin position="1"/>
        <end position="37"/>
    </location>
</feature>
<protein>
    <submittedName>
        <fullName evidence="2">Capsid protein</fullName>
    </submittedName>
</protein>
<feature type="compositionally biased region" description="Low complexity" evidence="1">
    <location>
        <begin position="1"/>
        <end position="10"/>
    </location>
</feature>
<dbReference type="EMBL" id="MW678913">
    <property type="protein sequence ID" value="QXN75540.1"/>
    <property type="molecule type" value="Genomic_DNA"/>
</dbReference>
<feature type="compositionally biased region" description="Basic residues" evidence="1">
    <location>
        <begin position="11"/>
        <end position="37"/>
    </location>
</feature>
<reference evidence="2" key="1">
    <citation type="submission" date="2021-02" db="EMBL/GenBank/DDBJ databases">
        <title>Agricultural practices are the primary influencer of seasonal variation in a dryland aerobiome.</title>
        <authorList>
            <person name="Finn D.R."/>
            <person name="Maldonado J."/>
            <person name="Schmidlin K."/>
            <person name="Kraberger S."/>
            <person name="Fontenele R.S."/>
            <person name="Herckes P."/>
            <person name="Fraser M."/>
            <person name="Garcia-Pichel F."/>
            <person name="Varsani A."/>
        </authorList>
    </citation>
    <scope>NUCLEOTIDE SEQUENCE</scope>
    <source>
        <strain evidence="2">D8_466</strain>
    </source>
</reference>